<protein>
    <submittedName>
        <fullName evidence="3">DUF3153 domain-containing protein</fullName>
    </submittedName>
</protein>
<proteinExistence type="predicted"/>
<gene>
    <name evidence="3" type="ORF">GJ688_07520</name>
</gene>
<dbReference type="OrthoDB" id="2988624at2"/>
<sequence>MRGTMKRVFQVFLLLGLCAIFLVGCVQSDVNVKINSDGSGDIRYTVLVNQALLGTGENGNPMDELKQNAEKAGYTVEAVEKDGLVGLNAAKHVANVAAEASDDILLGKFGEGFVKQKSFLKDTYSLNSVIDLSDMSVTANERLAPSFESALKQAKLTLTVELPNAAVKHNATAVDKGGKVLIWELKPGQPNEINFSTDQYNPIDMSLVSAAALVIAVGLIRLIVSTTGSTASKEAAVSEEEAKQEENGPTQE</sequence>
<comment type="caution">
    <text evidence="3">The sequence shown here is derived from an EMBL/GenBank/DDBJ whole genome shotgun (WGS) entry which is preliminary data.</text>
</comment>
<reference evidence="3 4" key="1">
    <citation type="submission" date="2019-11" db="EMBL/GenBank/DDBJ databases">
        <title>Whole-genome sequence of a the green, strictly anaerobic photosynthetic bacterium Heliobacillus mobilis DSM 6151.</title>
        <authorList>
            <person name="Kyndt J.A."/>
            <person name="Meyer T.E."/>
        </authorList>
    </citation>
    <scope>NUCLEOTIDE SEQUENCE [LARGE SCALE GENOMIC DNA]</scope>
    <source>
        <strain evidence="3 4">DSM 6151</strain>
    </source>
</reference>
<organism evidence="3 4">
    <name type="scientific">Heliobacterium mobile</name>
    <name type="common">Heliobacillus mobilis</name>
    <dbReference type="NCBI Taxonomy" id="28064"/>
    <lineage>
        <taxon>Bacteria</taxon>
        <taxon>Bacillati</taxon>
        <taxon>Bacillota</taxon>
        <taxon>Clostridia</taxon>
        <taxon>Eubacteriales</taxon>
        <taxon>Heliobacteriaceae</taxon>
        <taxon>Heliobacterium</taxon>
    </lineage>
</organism>
<feature type="region of interest" description="Disordered" evidence="1">
    <location>
        <begin position="231"/>
        <end position="252"/>
    </location>
</feature>
<accession>A0A6I3SIW4</accession>
<feature type="domain" description="LppM" evidence="2">
    <location>
        <begin position="29"/>
        <end position="194"/>
    </location>
</feature>
<dbReference type="InterPro" id="IPR053807">
    <property type="entry name" value="LppM"/>
</dbReference>
<dbReference type="RefSeq" id="WP_155475929.1">
    <property type="nucleotide sequence ID" value="NZ_WNKU01000006.1"/>
</dbReference>
<evidence type="ECO:0000259" key="2">
    <source>
        <dbReference type="Pfam" id="PF21946"/>
    </source>
</evidence>
<dbReference type="EMBL" id="WNKU01000006">
    <property type="protein sequence ID" value="MTV48829.1"/>
    <property type="molecule type" value="Genomic_DNA"/>
</dbReference>
<dbReference type="Proteomes" id="UP000430670">
    <property type="component" value="Unassembled WGS sequence"/>
</dbReference>
<evidence type="ECO:0000313" key="4">
    <source>
        <dbReference type="Proteomes" id="UP000430670"/>
    </source>
</evidence>
<evidence type="ECO:0000313" key="3">
    <source>
        <dbReference type="EMBL" id="MTV48829.1"/>
    </source>
</evidence>
<dbReference type="AlphaFoldDB" id="A0A6I3SIW4"/>
<dbReference type="Pfam" id="PF21946">
    <property type="entry name" value="LppM"/>
    <property type="match status" value="1"/>
</dbReference>
<name>A0A6I3SIW4_HELMO</name>
<dbReference type="PROSITE" id="PS51257">
    <property type="entry name" value="PROKAR_LIPOPROTEIN"/>
    <property type="match status" value="1"/>
</dbReference>
<keyword evidence="4" id="KW-1185">Reference proteome</keyword>
<evidence type="ECO:0000256" key="1">
    <source>
        <dbReference type="SAM" id="MobiDB-lite"/>
    </source>
</evidence>